<dbReference type="AlphaFoldDB" id="A0A1I1F362"/>
<dbReference type="Gene3D" id="1.20.120.450">
    <property type="entry name" value="dinb family like domain"/>
    <property type="match status" value="1"/>
</dbReference>
<name>A0A1I1F362_9FLAO</name>
<accession>A0A1I1F362</accession>
<dbReference type="RefSeq" id="WP_092540526.1">
    <property type="nucleotide sequence ID" value="NZ_FOKV01000001.1"/>
</dbReference>
<evidence type="ECO:0000313" key="3">
    <source>
        <dbReference type="Proteomes" id="UP000199438"/>
    </source>
</evidence>
<dbReference type="InterPro" id="IPR024775">
    <property type="entry name" value="DinB-like"/>
</dbReference>
<organism evidence="2 3">
    <name type="scientific">Zunongwangia mangrovi</name>
    <dbReference type="NCBI Taxonomy" id="1334022"/>
    <lineage>
        <taxon>Bacteria</taxon>
        <taxon>Pseudomonadati</taxon>
        <taxon>Bacteroidota</taxon>
        <taxon>Flavobacteriia</taxon>
        <taxon>Flavobacteriales</taxon>
        <taxon>Flavobacteriaceae</taxon>
        <taxon>Zunongwangia</taxon>
    </lineage>
</organism>
<proteinExistence type="predicted"/>
<dbReference type="EMBL" id="FOKV01000001">
    <property type="protein sequence ID" value="SFB93774.1"/>
    <property type="molecule type" value="Genomic_DNA"/>
</dbReference>
<reference evidence="3" key="1">
    <citation type="submission" date="2016-10" db="EMBL/GenBank/DDBJ databases">
        <authorList>
            <person name="Varghese N."/>
            <person name="Submissions S."/>
        </authorList>
    </citation>
    <scope>NUCLEOTIDE SEQUENCE [LARGE SCALE GENOMIC DNA]</scope>
    <source>
        <strain evidence="3">DSM 24499</strain>
    </source>
</reference>
<feature type="domain" description="DinB-like" evidence="1">
    <location>
        <begin position="35"/>
        <end position="167"/>
    </location>
</feature>
<evidence type="ECO:0000313" key="2">
    <source>
        <dbReference type="EMBL" id="SFB93774.1"/>
    </source>
</evidence>
<dbReference type="STRING" id="1334022.SAMN04487907_1011253"/>
<sequence>MTLEQLKYPIGTFINPAEITPELLKTWTKDIAELPAKISNLTKDLSEEELSWQYRPEGWTIKQVIHHLADSHMNSIIRFKIALTEEDPTIRGYNETAWAQLDDYSCDINQSLILLEGLHYRWVKLIENFNENELQKTFYHPERKQKFTLKTAIGMYAWHSNHHLAHIEQAIKFQVKFE</sequence>
<keyword evidence="3" id="KW-1185">Reference proteome</keyword>
<protein>
    <submittedName>
        <fullName evidence="2">DinB superfamily protein</fullName>
    </submittedName>
</protein>
<dbReference type="SUPFAM" id="SSF109854">
    <property type="entry name" value="DinB/YfiT-like putative metalloenzymes"/>
    <property type="match status" value="1"/>
</dbReference>
<dbReference type="InterPro" id="IPR034660">
    <property type="entry name" value="DinB/YfiT-like"/>
</dbReference>
<dbReference type="Pfam" id="PF12867">
    <property type="entry name" value="DinB_2"/>
    <property type="match status" value="1"/>
</dbReference>
<gene>
    <name evidence="2" type="ORF">SAMN04487907_1011253</name>
</gene>
<dbReference type="Proteomes" id="UP000199438">
    <property type="component" value="Unassembled WGS sequence"/>
</dbReference>
<dbReference type="NCBIfam" id="NF009807">
    <property type="entry name" value="PRK13291.1"/>
    <property type="match status" value="1"/>
</dbReference>
<evidence type="ECO:0000259" key="1">
    <source>
        <dbReference type="Pfam" id="PF12867"/>
    </source>
</evidence>
<dbReference type="OrthoDB" id="9796039at2"/>